<comment type="caution">
    <text evidence="1">The sequence shown here is derived from an EMBL/GenBank/DDBJ whole genome shotgun (WGS) entry which is preliminary data.</text>
</comment>
<protein>
    <submittedName>
        <fullName evidence="1">Uncharacterized protein</fullName>
    </submittedName>
</protein>
<accession>T0JIN0</accession>
<sequence length="10" mass="1296">MDKELRMEPF</sequence>
<organism evidence="1 2">
    <name type="scientific">Colletotrichum gloeosporioides (strain Cg-14)</name>
    <name type="common">Anthracnose fungus</name>
    <name type="synonym">Glomerella cingulata</name>
    <dbReference type="NCBI Taxonomy" id="1237896"/>
    <lineage>
        <taxon>Eukaryota</taxon>
        <taxon>Fungi</taxon>
        <taxon>Dikarya</taxon>
        <taxon>Ascomycota</taxon>
        <taxon>Pezizomycotina</taxon>
        <taxon>Sordariomycetes</taxon>
        <taxon>Hypocreomycetidae</taxon>
        <taxon>Glomerellales</taxon>
        <taxon>Glomerellaceae</taxon>
        <taxon>Colletotrichum</taxon>
        <taxon>Colletotrichum gloeosporioides species complex</taxon>
    </lineage>
</organism>
<reference evidence="2" key="1">
    <citation type="journal article" date="2013" name="Mol. Plant Microbe Interact.">
        <title>Global aspects of pacC regulation of pathogenicity genes in Colletotrichum gloeosporioides as revealed by transcriptome analysis.</title>
        <authorList>
            <person name="Alkan N."/>
            <person name="Meng X."/>
            <person name="Friedlander G."/>
            <person name="Reuveni E."/>
            <person name="Sukno S."/>
            <person name="Sherman A."/>
            <person name="Thon M."/>
            <person name="Fluhr R."/>
            <person name="Prusky D."/>
        </authorList>
    </citation>
    <scope>NUCLEOTIDE SEQUENCE [LARGE SCALE GENOMIC DNA]</scope>
    <source>
        <strain evidence="2">Cg-14</strain>
    </source>
</reference>
<dbReference type="HOGENOM" id="CLU_3438371_0_0_1"/>
<proteinExistence type="predicted"/>
<evidence type="ECO:0000313" key="2">
    <source>
        <dbReference type="Proteomes" id="UP000015530"/>
    </source>
</evidence>
<evidence type="ECO:0000313" key="1">
    <source>
        <dbReference type="EMBL" id="EQB43242.1"/>
    </source>
</evidence>
<gene>
    <name evidence="1" type="ORF">CGLO_18122</name>
</gene>
<dbReference type="Proteomes" id="UP000015530">
    <property type="component" value="Unassembled WGS sequence"/>
</dbReference>
<name>T0JIN0_COLGC</name>
<dbReference type="EMBL" id="AMYD01004375">
    <property type="protein sequence ID" value="EQB43242.1"/>
    <property type="molecule type" value="Genomic_DNA"/>
</dbReference>